<dbReference type="Proteomes" id="UP000215289">
    <property type="component" value="Unassembled WGS sequence"/>
</dbReference>
<dbReference type="STRING" id="1245748.A0A421DFW4"/>
<evidence type="ECO:0000256" key="1">
    <source>
        <dbReference type="SAM" id="Phobius"/>
    </source>
</evidence>
<evidence type="ECO:0000313" key="2">
    <source>
        <dbReference type="EMBL" id="RLM01014.1"/>
    </source>
</evidence>
<keyword evidence="1" id="KW-1133">Transmembrane helix</keyword>
<dbReference type="AlphaFoldDB" id="A0A421DFW4"/>
<feature type="transmembrane region" description="Helical" evidence="1">
    <location>
        <begin position="33"/>
        <end position="52"/>
    </location>
</feature>
<keyword evidence="3" id="KW-1185">Reference proteome</keyword>
<sequence length="68" mass="7659">MLMVGKRSEKEPADRLYDGELSDVSTLPESSSYFLRKVAFLSIVIAMVVIVVKINKKKAKQLDEKSEV</sequence>
<protein>
    <submittedName>
        <fullName evidence="2">Uncharacterized protein</fullName>
    </submittedName>
</protein>
<name>A0A421DFW4_9EURO</name>
<proteinExistence type="predicted"/>
<reference evidence="2 3" key="1">
    <citation type="submission" date="2018-08" db="EMBL/GenBank/DDBJ databases">
        <title>Draft genome sequences of two Aspergillus turcosus clinical strains isolated from bronchoalveolar lavage fluid: one azole-susceptible and the other azole-resistant.</title>
        <authorList>
            <person name="Parent-Michaud M."/>
            <person name="Dufresne P.J."/>
            <person name="Fournier E."/>
            <person name="Martineau C."/>
            <person name="Moreira S."/>
            <person name="Perkins V."/>
            <person name="De Repentigny L."/>
            <person name="Dufresne S.F."/>
        </authorList>
    </citation>
    <scope>NUCLEOTIDE SEQUENCE [LARGE SCALE GENOMIC DNA]</scope>
    <source>
        <strain evidence="2">HMR AF 1038</strain>
    </source>
</reference>
<evidence type="ECO:0000313" key="3">
    <source>
        <dbReference type="Proteomes" id="UP000215289"/>
    </source>
</evidence>
<keyword evidence="1" id="KW-0472">Membrane</keyword>
<comment type="caution">
    <text evidence="2">The sequence shown here is derived from an EMBL/GenBank/DDBJ whole genome shotgun (WGS) entry which is preliminary data.</text>
</comment>
<organism evidence="2 3">
    <name type="scientific">Aspergillus turcosus</name>
    <dbReference type="NCBI Taxonomy" id="1245748"/>
    <lineage>
        <taxon>Eukaryota</taxon>
        <taxon>Fungi</taxon>
        <taxon>Dikarya</taxon>
        <taxon>Ascomycota</taxon>
        <taxon>Pezizomycotina</taxon>
        <taxon>Eurotiomycetes</taxon>
        <taxon>Eurotiomycetidae</taxon>
        <taxon>Eurotiales</taxon>
        <taxon>Aspergillaceae</taxon>
        <taxon>Aspergillus</taxon>
        <taxon>Aspergillus subgen. Fumigati</taxon>
    </lineage>
</organism>
<gene>
    <name evidence="2" type="ORF">CFD26_108466</name>
</gene>
<dbReference type="EMBL" id="NIDN02000009">
    <property type="protein sequence ID" value="RLM01014.1"/>
    <property type="molecule type" value="Genomic_DNA"/>
</dbReference>
<accession>A0A421DFW4</accession>
<keyword evidence="1" id="KW-0812">Transmembrane</keyword>